<dbReference type="GO" id="GO:0036431">
    <property type="term" value="F:dCMP kinase activity"/>
    <property type="evidence" value="ECO:0007669"/>
    <property type="project" value="InterPro"/>
</dbReference>
<sequence length="44" mass="4890">RDDIDTHRTISPLKPAANAIIIDTEKLSLKQVVDKIYNLAAKLS</sequence>
<dbReference type="Gene3D" id="3.40.50.300">
    <property type="entry name" value="P-loop containing nucleotide triphosphate hydrolases"/>
    <property type="match status" value="1"/>
</dbReference>
<keyword evidence="2" id="KW-0808">Transferase</keyword>
<evidence type="ECO:0000259" key="8">
    <source>
        <dbReference type="Pfam" id="PF02224"/>
    </source>
</evidence>
<comment type="caution">
    <text evidence="9">The sequence shown here is derived from an EMBL/GenBank/DDBJ whole genome shotgun (WGS) entry which is preliminary data.</text>
</comment>
<organism evidence="9">
    <name type="scientific">marine sediment metagenome</name>
    <dbReference type="NCBI Taxonomy" id="412755"/>
    <lineage>
        <taxon>unclassified sequences</taxon>
        <taxon>metagenomes</taxon>
        <taxon>ecological metagenomes</taxon>
    </lineage>
</organism>
<protein>
    <recommendedName>
        <fullName evidence="1">(d)CMP kinase</fullName>
        <ecNumber evidence="1">2.7.4.25</ecNumber>
    </recommendedName>
</protein>
<evidence type="ECO:0000256" key="1">
    <source>
        <dbReference type="ARBA" id="ARBA00012906"/>
    </source>
</evidence>
<dbReference type="EMBL" id="BARU01019663">
    <property type="protein sequence ID" value="GAH55366.1"/>
    <property type="molecule type" value="Genomic_DNA"/>
</dbReference>
<evidence type="ECO:0000256" key="7">
    <source>
        <dbReference type="ARBA" id="ARBA00048478"/>
    </source>
</evidence>
<evidence type="ECO:0000256" key="5">
    <source>
        <dbReference type="ARBA" id="ARBA00022840"/>
    </source>
</evidence>
<accession>X1GBT4</accession>
<dbReference type="AlphaFoldDB" id="X1GBT4"/>
<evidence type="ECO:0000256" key="4">
    <source>
        <dbReference type="ARBA" id="ARBA00022777"/>
    </source>
</evidence>
<gene>
    <name evidence="9" type="ORF">S03H2_32362</name>
</gene>
<feature type="non-terminal residue" evidence="9">
    <location>
        <position position="1"/>
    </location>
</feature>
<dbReference type="EC" id="2.7.4.25" evidence="1"/>
<keyword evidence="5" id="KW-0067">ATP-binding</keyword>
<proteinExistence type="predicted"/>
<keyword evidence="3" id="KW-0547">Nucleotide-binding</keyword>
<dbReference type="GO" id="GO:0005524">
    <property type="term" value="F:ATP binding"/>
    <property type="evidence" value="ECO:0007669"/>
    <property type="project" value="UniProtKB-KW"/>
</dbReference>
<evidence type="ECO:0000256" key="6">
    <source>
        <dbReference type="ARBA" id="ARBA00047615"/>
    </source>
</evidence>
<dbReference type="InterPro" id="IPR027417">
    <property type="entry name" value="P-loop_NTPase"/>
</dbReference>
<reference evidence="9" key="1">
    <citation type="journal article" date="2014" name="Front. Microbiol.">
        <title>High frequency of phylogenetically diverse reductive dehalogenase-homologous genes in deep subseafloor sedimentary metagenomes.</title>
        <authorList>
            <person name="Kawai M."/>
            <person name="Futagami T."/>
            <person name="Toyoda A."/>
            <person name="Takaki Y."/>
            <person name="Nishi S."/>
            <person name="Hori S."/>
            <person name="Arai W."/>
            <person name="Tsubouchi T."/>
            <person name="Morono Y."/>
            <person name="Uchiyama I."/>
            <person name="Ito T."/>
            <person name="Fujiyama A."/>
            <person name="Inagaki F."/>
            <person name="Takami H."/>
        </authorList>
    </citation>
    <scope>NUCLEOTIDE SEQUENCE</scope>
    <source>
        <strain evidence="9">Expedition CK06-06</strain>
    </source>
</reference>
<evidence type="ECO:0000256" key="2">
    <source>
        <dbReference type="ARBA" id="ARBA00022679"/>
    </source>
</evidence>
<dbReference type="Pfam" id="PF02224">
    <property type="entry name" value="Cytidylate_kin"/>
    <property type="match status" value="1"/>
</dbReference>
<comment type="catalytic activity">
    <reaction evidence="7">
        <text>CMP + ATP = CDP + ADP</text>
        <dbReference type="Rhea" id="RHEA:11600"/>
        <dbReference type="ChEBI" id="CHEBI:30616"/>
        <dbReference type="ChEBI" id="CHEBI:58069"/>
        <dbReference type="ChEBI" id="CHEBI:60377"/>
        <dbReference type="ChEBI" id="CHEBI:456216"/>
        <dbReference type="EC" id="2.7.4.25"/>
    </reaction>
</comment>
<evidence type="ECO:0000313" key="9">
    <source>
        <dbReference type="EMBL" id="GAH55366.1"/>
    </source>
</evidence>
<dbReference type="GO" id="GO:0006139">
    <property type="term" value="P:nucleobase-containing compound metabolic process"/>
    <property type="evidence" value="ECO:0007669"/>
    <property type="project" value="InterPro"/>
</dbReference>
<name>X1GBT4_9ZZZZ</name>
<dbReference type="InterPro" id="IPR011994">
    <property type="entry name" value="Cytidylate_kinase_dom"/>
</dbReference>
<keyword evidence="4" id="KW-0418">Kinase</keyword>
<feature type="domain" description="Cytidylate kinase" evidence="8">
    <location>
        <begin position="1"/>
        <end position="40"/>
    </location>
</feature>
<comment type="catalytic activity">
    <reaction evidence="6">
        <text>dCMP + ATP = dCDP + ADP</text>
        <dbReference type="Rhea" id="RHEA:25094"/>
        <dbReference type="ChEBI" id="CHEBI:30616"/>
        <dbReference type="ChEBI" id="CHEBI:57566"/>
        <dbReference type="ChEBI" id="CHEBI:58593"/>
        <dbReference type="ChEBI" id="CHEBI:456216"/>
        <dbReference type="EC" id="2.7.4.25"/>
    </reaction>
</comment>
<evidence type="ECO:0000256" key="3">
    <source>
        <dbReference type="ARBA" id="ARBA00022741"/>
    </source>
</evidence>